<name>A0A4U0WKA2_9PEZI</name>
<dbReference type="PRINTS" id="PR00381">
    <property type="entry name" value="KINESINLIGHT"/>
</dbReference>
<dbReference type="PANTHER" id="PTHR10622:SF13">
    <property type="entry name" value="NACHT DOMAIN-CONTAINING PROTEIN"/>
    <property type="match status" value="1"/>
</dbReference>
<accession>A0A4U0WKA2</accession>
<dbReference type="Pfam" id="PF06985">
    <property type="entry name" value="HET"/>
    <property type="match status" value="1"/>
</dbReference>
<dbReference type="Gene3D" id="3.40.50.300">
    <property type="entry name" value="P-loop containing nucleotide triphosphate hydrolases"/>
    <property type="match status" value="1"/>
</dbReference>
<dbReference type="OrthoDB" id="674604at2759"/>
<dbReference type="Proteomes" id="UP000309340">
    <property type="component" value="Unassembled WGS sequence"/>
</dbReference>
<evidence type="ECO:0000313" key="4">
    <source>
        <dbReference type="Proteomes" id="UP000309340"/>
    </source>
</evidence>
<dbReference type="EMBL" id="NAJQ01000937">
    <property type="protein sequence ID" value="TKA63500.1"/>
    <property type="molecule type" value="Genomic_DNA"/>
</dbReference>
<dbReference type="GO" id="GO:0043531">
    <property type="term" value="F:ADP binding"/>
    <property type="evidence" value="ECO:0007669"/>
    <property type="project" value="InterPro"/>
</dbReference>
<dbReference type="Pfam" id="PF00931">
    <property type="entry name" value="NB-ARC"/>
    <property type="match status" value="1"/>
</dbReference>
<gene>
    <name evidence="3" type="ORF">B0A55_11221</name>
</gene>
<dbReference type="InterPro" id="IPR010730">
    <property type="entry name" value="HET"/>
</dbReference>
<comment type="caution">
    <text evidence="3">The sequence shown here is derived from an EMBL/GenBank/DDBJ whole genome shotgun (WGS) entry which is preliminary data.</text>
</comment>
<dbReference type="InterPro" id="IPR019734">
    <property type="entry name" value="TPR_rpt"/>
</dbReference>
<dbReference type="InterPro" id="IPR027417">
    <property type="entry name" value="P-loop_NTPase"/>
</dbReference>
<dbReference type="Gene3D" id="1.25.40.10">
    <property type="entry name" value="Tetratricopeptide repeat domain"/>
    <property type="match status" value="1"/>
</dbReference>
<dbReference type="InterPro" id="IPR011990">
    <property type="entry name" value="TPR-like_helical_dom_sf"/>
</dbReference>
<protein>
    <submittedName>
        <fullName evidence="3">Uncharacterized protein</fullName>
    </submittedName>
</protein>
<dbReference type="InterPro" id="IPR002182">
    <property type="entry name" value="NB-ARC"/>
</dbReference>
<proteinExistence type="predicted"/>
<dbReference type="PANTHER" id="PTHR10622">
    <property type="entry name" value="HET DOMAIN-CONTAINING PROTEIN"/>
    <property type="match status" value="1"/>
</dbReference>
<sequence>MRLLKSLTGQGFELTKDLDEDDIPQYAILSHTWGAAEEEVAYADIIDGTGKQKNGYKKLAFCAERARRDGQTYFWVDTCCIDKSNSVELNTAITSMYQWYAKATKCYVYLSDVSSTPSQTDCDYSATPHAVEFYDKAGEKIGDKMTLERHICDVTGIPAAALRDRPLSSFSIEERILWQMSRQTKKPEDEAYSLMGICGVSMVPIYGEGRVKAMARLRRVVVDEFQGPRRCDFSIPFSGMGMRGVENLIGREAELEHMHAALVGDGTRRAVTLNGLGGIGKTQLAVAYAKRQKDSYSAVFWLNIRDEASVKQSFAKIAERILRYHPSASHVSDTDLTGSLDEIVDAVLAWLGDSDNRRWLAIYDNYDNPRVPGNNDPDAVDIHRFLPDAYQGSVIITTRSSQVKHGQKISVRKLKSTQDSVDILVRRLDGLPLALATTGSYLEQASVSVAIYLRLYESSWAQLHQDDLGLETYEDRTLYSTWRVSFERIQEQNELSAKLLVLWCYFGNQDLWYELLHDGQAEHLPWLRDLTDSLPVFIKTMRILCNYGLAEKVDSTQPEIGEWLHDIADLFSDQNKMREAEEVYLRALRGKEEARGPKHTSTLNTVNNLAILYKNQGKMQEAEEMYLRALRGYEEAWGPKHTSTLDTVNNLAVLYKNQGKMQEAEEMYLRALRGYEEAWGPKHTSTLDTVNNLAILYKNQGKMQEAEEMYLRAIDGFCVAEGNHEPRVEHLREQLSALKFDDQRKAG</sequence>
<feature type="domain" description="Heterokaryon incompatibility" evidence="2">
    <location>
        <begin position="26"/>
        <end position="117"/>
    </location>
</feature>
<dbReference type="Pfam" id="PF13424">
    <property type="entry name" value="TPR_12"/>
    <property type="match status" value="2"/>
</dbReference>
<dbReference type="SUPFAM" id="SSF48452">
    <property type="entry name" value="TPR-like"/>
    <property type="match status" value="1"/>
</dbReference>
<organism evidence="3 4">
    <name type="scientific">Friedmanniomyces simplex</name>
    <dbReference type="NCBI Taxonomy" id="329884"/>
    <lineage>
        <taxon>Eukaryota</taxon>
        <taxon>Fungi</taxon>
        <taxon>Dikarya</taxon>
        <taxon>Ascomycota</taxon>
        <taxon>Pezizomycotina</taxon>
        <taxon>Dothideomycetes</taxon>
        <taxon>Dothideomycetidae</taxon>
        <taxon>Mycosphaerellales</taxon>
        <taxon>Teratosphaeriaceae</taxon>
        <taxon>Friedmanniomyces</taxon>
    </lineage>
</organism>
<feature type="domain" description="NB-ARC" evidence="1">
    <location>
        <begin position="252"/>
        <end position="405"/>
    </location>
</feature>
<dbReference type="STRING" id="329884.A0A4U0WKA2"/>
<dbReference type="SMART" id="SM00028">
    <property type="entry name" value="TPR"/>
    <property type="match status" value="4"/>
</dbReference>
<keyword evidence="4" id="KW-1185">Reference proteome</keyword>
<dbReference type="AlphaFoldDB" id="A0A4U0WKA2"/>
<evidence type="ECO:0000313" key="3">
    <source>
        <dbReference type="EMBL" id="TKA63500.1"/>
    </source>
</evidence>
<evidence type="ECO:0000259" key="2">
    <source>
        <dbReference type="Pfam" id="PF06985"/>
    </source>
</evidence>
<reference evidence="3 4" key="1">
    <citation type="submission" date="2017-03" db="EMBL/GenBank/DDBJ databases">
        <title>Genomes of endolithic fungi from Antarctica.</title>
        <authorList>
            <person name="Coleine C."/>
            <person name="Masonjones S."/>
            <person name="Stajich J.E."/>
        </authorList>
    </citation>
    <scope>NUCLEOTIDE SEQUENCE [LARGE SCALE GENOMIC DNA]</scope>
    <source>
        <strain evidence="3 4">CCFEE 5184</strain>
    </source>
</reference>
<evidence type="ECO:0000259" key="1">
    <source>
        <dbReference type="Pfam" id="PF00931"/>
    </source>
</evidence>
<dbReference type="SUPFAM" id="SSF52540">
    <property type="entry name" value="P-loop containing nucleoside triphosphate hydrolases"/>
    <property type="match status" value="1"/>
</dbReference>